<keyword evidence="5" id="KW-0968">Cytoplasmic vesicle</keyword>
<keyword evidence="4" id="KW-0862">Zinc</keyword>
<dbReference type="Gene3D" id="3.30.60.90">
    <property type="match status" value="5"/>
</dbReference>
<dbReference type="CDD" id="cd02249">
    <property type="entry name" value="ZZ"/>
    <property type="match status" value="3"/>
</dbReference>
<dbReference type="AlphaFoldDB" id="A0AAD5V467"/>
<feature type="region of interest" description="Disordered" evidence="7">
    <location>
        <begin position="1"/>
        <end position="32"/>
    </location>
</feature>
<dbReference type="EMBL" id="JANAWD010000314">
    <property type="protein sequence ID" value="KAJ3481589.1"/>
    <property type="molecule type" value="Genomic_DNA"/>
</dbReference>
<dbReference type="InterPro" id="IPR043145">
    <property type="entry name" value="Znf_ZZ_sf"/>
</dbReference>
<evidence type="ECO:0000256" key="4">
    <source>
        <dbReference type="ARBA" id="ARBA00022833"/>
    </source>
</evidence>
<dbReference type="PROSITE" id="PS50135">
    <property type="entry name" value="ZF_ZZ_2"/>
    <property type="match status" value="5"/>
</dbReference>
<dbReference type="InterPro" id="IPR000433">
    <property type="entry name" value="Znf_ZZ"/>
</dbReference>
<protein>
    <recommendedName>
        <fullName evidence="8">ZZ-type domain-containing protein</fullName>
    </recommendedName>
</protein>
<gene>
    <name evidence="9" type="ORF">NLI96_g7552</name>
</gene>
<feature type="compositionally biased region" description="Low complexity" evidence="7">
    <location>
        <begin position="735"/>
        <end position="749"/>
    </location>
</feature>
<keyword evidence="10" id="KW-1185">Reference proteome</keyword>
<evidence type="ECO:0000256" key="2">
    <source>
        <dbReference type="ARBA" id="ARBA00022723"/>
    </source>
</evidence>
<feature type="compositionally biased region" description="Pro residues" evidence="7">
    <location>
        <begin position="1"/>
        <end position="31"/>
    </location>
</feature>
<dbReference type="SUPFAM" id="SSF57850">
    <property type="entry name" value="RING/U-box"/>
    <property type="match status" value="5"/>
</dbReference>
<evidence type="ECO:0000256" key="6">
    <source>
        <dbReference type="PROSITE-ProRule" id="PRU00228"/>
    </source>
</evidence>
<name>A0AAD5V467_9APHY</name>
<dbReference type="GO" id="GO:0008270">
    <property type="term" value="F:zinc ion binding"/>
    <property type="evidence" value="ECO:0007669"/>
    <property type="project" value="UniProtKB-KW"/>
</dbReference>
<dbReference type="CDD" id="cd14947">
    <property type="entry name" value="NBR1_like"/>
    <property type="match status" value="1"/>
</dbReference>
<evidence type="ECO:0000256" key="5">
    <source>
        <dbReference type="ARBA" id="ARBA00023329"/>
    </source>
</evidence>
<evidence type="ECO:0000313" key="10">
    <source>
        <dbReference type="Proteomes" id="UP001212997"/>
    </source>
</evidence>
<sequence>MPPHIPMPPTSFHPTSFVPPPPPPPPPPVFPSPLSAPLLDRLAPPHIALGSVWSSMNRATSTSQTRATQEEKKLLHSGITCNTCDSRVEGVRFKCLDCDDYDLCEKCMSSPDDRGKHSLSHTFWPIVKPAKKDEYFAAQSQKQLNEEKSMHLGVTCNACDQRNIRGRHLATVPDDDAAPSGSQNAMSRIRAEELYRSTSPVHLGINCDTCLSRNITGVRFKCMQCEDFDMCQTCIKSPTARAAHNSQHAFWPIPEPGNIEAFRRANTSQSSVAKVHGHVWCNGCRGTIRGVRHKCLECEDYDLCTECISSPSKRGGHSLSHGFFPIDNPGDRSEYDAARTRLRTLPNIASLGLPTAPAPSANPEPIHEGVLCDTCADSGAKEAHDPFHSFFEIEQPGGTYVHTIFSGSGERAPLRSVTSAPRSPFRRRRPSSLAQPVLHNATCNLCDSRIRGHRFKCLNCPDFDTCESCFVITSDQHPGHGFIRIKTPEDLMMRNALQAGVAHAATCNACGNRITGTRYKCMHVSCPDFDLCQNCESQPIAVHPDSHPLLKMKSTSSIIPAIRREVARGSWPNLSRRTPEPVVPEAMVFTPSPPPSPPMLPRISPPHVISPPFFPPAWTPPPSWRILTTPPPGPYIAPNMISEATPPYPPSSPPTGVTCVVPLPPTPPPGPLFSSFRREILEEHSPVYSPMMMQASPPLVPLISVSPIPALQHLSPVLPEEFPVNEGRLIDIDEPASPESAPQSPVPSSLPGLTTPSEILASSTVESAATSIPRLGPVNNAEWRELWPELTTMLRHLLQPAGTPRAETPAAANVRTSFPSETVLPTSFEAPQVPAEASEVEPTAAQLAADNESTHETNEDPFEERRRISSLLRGFSPVTDPLLTVLERAVSSTNQEYRTAVEESPLGGEALLNRPASSNNDISSPREFSTSLTEYLARMLPPVPRPPTPTLSATFVSDNNIPDGQYFPPGAEFVKSWKMLNSGNTAWPEDCHLVFVAGDRLAPYEGAPRQVKIGAVPPGAEVEVTSGEMKAPDVPGKYVSYWRLRDENNNYFGQSVWVDIIVAEMNRPSSPSSGEESSLAASSVIMPAPLENETIVGLPSVGRSAPASSITIPSAPPSENGSFSSSLSLVNAPSDGSLIEVPSDDEDEAIFEDSRSMVLPSPPPERVQDPEYVVLYDTSSDEE</sequence>
<dbReference type="Proteomes" id="UP001212997">
    <property type="component" value="Unassembled WGS sequence"/>
</dbReference>
<evidence type="ECO:0000256" key="1">
    <source>
        <dbReference type="ARBA" id="ARBA00004419"/>
    </source>
</evidence>
<dbReference type="Pfam" id="PF16158">
    <property type="entry name" value="N_BRCA1_IG"/>
    <property type="match status" value="1"/>
</dbReference>
<feature type="region of interest" description="Disordered" evidence="7">
    <location>
        <begin position="732"/>
        <end position="751"/>
    </location>
</feature>
<keyword evidence="2" id="KW-0479">Metal-binding</keyword>
<dbReference type="PANTHER" id="PTHR20930:SF0">
    <property type="entry name" value="PROTEIN ILRUN"/>
    <property type="match status" value="1"/>
</dbReference>
<dbReference type="PANTHER" id="PTHR20930">
    <property type="entry name" value="OVARIAN CARCINOMA ANTIGEN CA125-RELATED"/>
    <property type="match status" value="1"/>
</dbReference>
<feature type="region of interest" description="Disordered" evidence="7">
    <location>
        <begin position="1102"/>
        <end position="1129"/>
    </location>
</feature>
<reference evidence="9" key="1">
    <citation type="submission" date="2022-07" db="EMBL/GenBank/DDBJ databases">
        <title>Genome Sequence of Physisporinus lineatus.</title>
        <authorList>
            <person name="Buettner E."/>
        </authorList>
    </citation>
    <scope>NUCLEOTIDE SEQUENCE</scope>
    <source>
        <strain evidence="9">VT162</strain>
    </source>
</reference>
<dbReference type="CDD" id="cd02340">
    <property type="entry name" value="ZZ_NBR1_like"/>
    <property type="match status" value="2"/>
</dbReference>
<dbReference type="GO" id="GO:0005776">
    <property type="term" value="C:autophagosome"/>
    <property type="evidence" value="ECO:0007669"/>
    <property type="project" value="UniProtKB-SubCell"/>
</dbReference>
<dbReference type="PROSITE" id="PS01357">
    <property type="entry name" value="ZF_ZZ_1"/>
    <property type="match status" value="3"/>
</dbReference>
<dbReference type="SMART" id="SM00291">
    <property type="entry name" value="ZnF_ZZ"/>
    <property type="match status" value="5"/>
</dbReference>
<evidence type="ECO:0000256" key="7">
    <source>
        <dbReference type="SAM" id="MobiDB-lite"/>
    </source>
</evidence>
<feature type="domain" description="ZZ-type" evidence="8">
    <location>
        <begin position="438"/>
        <end position="490"/>
    </location>
</feature>
<proteinExistence type="predicted"/>
<dbReference type="InterPro" id="IPR013783">
    <property type="entry name" value="Ig-like_fold"/>
</dbReference>
<accession>A0AAD5V467</accession>
<feature type="domain" description="ZZ-type" evidence="8">
    <location>
        <begin position="202"/>
        <end position="258"/>
    </location>
</feature>
<feature type="domain" description="ZZ-type" evidence="8">
    <location>
        <begin position="502"/>
        <end position="557"/>
    </location>
</feature>
<comment type="subcellular location">
    <subcellularLocation>
        <location evidence="1">Cytoplasmic vesicle</location>
        <location evidence="1">Autophagosome</location>
    </subcellularLocation>
</comment>
<organism evidence="9 10">
    <name type="scientific">Meripilus lineatus</name>
    <dbReference type="NCBI Taxonomy" id="2056292"/>
    <lineage>
        <taxon>Eukaryota</taxon>
        <taxon>Fungi</taxon>
        <taxon>Dikarya</taxon>
        <taxon>Basidiomycota</taxon>
        <taxon>Agaricomycotina</taxon>
        <taxon>Agaricomycetes</taxon>
        <taxon>Polyporales</taxon>
        <taxon>Meripilaceae</taxon>
        <taxon>Meripilus</taxon>
    </lineage>
</organism>
<keyword evidence="3 6" id="KW-0863">Zinc-finger</keyword>
<evidence type="ECO:0000256" key="3">
    <source>
        <dbReference type="ARBA" id="ARBA00022771"/>
    </source>
</evidence>
<dbReference type="InterPro" id="IPR032350">
    <property type="entry name" value="Nbr1_FW"/>
</dbReference>
<evidence type="ECO:0000259" key="8">
    <source>
        <dbReference type="PROSITE" id="PS50135"/>
    </source>
</evidence>
<evidence type="ECO:0000313" key="9">
    <source>
        <dbReference type="EMBL" id="KAJ3481589.1"/>
    </source>
</evidence>
<dbReference type="Pfam" id="PF00569">
    <property type="entry name" value="ZZ"/>
    <property type="match status" value="5"/>
</dbReference>
<dbReference type="Gene3D" id="2.60.40.10">
    <property type="entry name" value="Immunoglobulins"/>
    <property type="match status" value="1"/>
</dbReference>
<dbReference type="FunFam" id="2.60.40.10:FF:000199">
    <property type="entry name" value="next to BRCA1 gene 1 protein-like"/>
    <property type="match status" value="1"/>
</dbReference>
<feature type="domain" description="ZZ-type" evidence="8">
    <location>
        <begin position="76"/>
        <end position="131"/>
    </location>
</feature>
<feature type="domain" description="ZZ-type" evidence="8">
    <location>
        <begin position="276"/>
        <end position="331"/>
    </location>
</feature>
<dbReference type="GO" id="GO:0031410">
    <property type="term" value="C:cytoplasmic vesicle"/>
    <property type="evidence" value="ECO:0007669"/>
    <property type="project" value="UniProtKB-KW"/>
</dbReference>
<feature type="region of interest" description="Disordered" evidence="7">
    <location>
        <begin position="1155"/>
        <end position="1183"/>
    </location>
</feature>
<feature type="compositionally biased region" description="Low complexity" evidence="7">
    <location>
        <begin position="1104"/>
        <end position="1129"/>
    </location>
</feature>
<comment type="caution">
    <text evidence="9">The sequence shown here is derived from an EMBL/GenBank/DDBJ whole genome shotgun (WGS) entry which is preliminary data.</text>
</comment>